<evidence type="ECO:0000313" key="3">
    <source>
        <dbReference type="Proteomes" id="UP000077684"/>
    </source>
</evidence>
<keyword evidence="3" id="KW-1185">Reference proteome</keyword>
<feature type="compositionally biased region" description="Low complexity" evidence="1">
    <location>
        <begin position="81"/>
        <end position="96"/>
    </location>
</feature>
<organism evidence="2 3">
    <name type="scientific">Tilletia controversa</name>
    <name type="common">dwarf bunt fungus</name>
    <dbReference type="NCBI Taxonomy" id="13291"/>
    <lineage>
        <taxon>Eukaryota</taxon>
        <taxon>Fungi</taxon>
        <taxon>Dikarya</taxon>
        <taxon>Basidiomycota</taxon>
        <taxon>Ustilaginomycotina</taxon>
        <taxon>Exobasidiomycetes</taxon>
        <taxon>Tilletiales</taxon>
        <taxon>Tilletiaceae</taxon>
        <taxon>Tilletia</taxon>
    </lineage>
</organism>
<evidence type="ECO:0000313" key="2">
    <source>
        <dbReference type="EMBL" id="KAE8235813.1"/>
    </source>
</evidence>
<accession>A0A8X7MI37</accession>
<feature type="region of interest" description="Disordered" evidence="1">
    <location>
        <begin position="1"/>
        <end position="49"/>
    </location>
</feature>
<sequence>MDAKLVRNRTQAQIKSDHQKAGSSSGGGGGHGPAGHPAAGAQHKQAVDVSRRQTMKMVDAYTSVSAGLGQAWLRPGRNPPVSSSASSTVSSSVSVSQGQHGAGYSLSESYHHNHQPVPTPASAGAGVGVGGMVGTSPGRKVLAKVSPSIPVHATSAAGARPGFPLSASGALPALPQPQGQQGTRPNH</sequence>
<feature type="compositionally biased region" description="Low complexity" evidence="1">
    <location>
        <begin position="34"/>
        <end position="44"/>
    </location>
</feature>
<reference evidence="2" key="2">
    <citation type="journal article" date="2019" name="IMA Fungus">
        <title>Genome sequencing and comparison of five Tilletia species to identify candidate genes for the detection of regulated species infecting wheat.</title>
        <authorList>
            <person name="Nguyen H.D.T."/>
            <person name="Sultana T."/>
            <person name="Kesanakurti P."/>
            <person name="Hambleton S."/>
        </authorList>
    </citation>
    <scope>NUCLEOTIDE SEQUENCE</scope>
    <source>
        <strain evidence="2">DAOMC 236426</strain>
    </source>
</reference>
<feature type="region of interest" description="Disordered" evidence="1">
    <location>
        <begin position="71"/>
        <end position="106"/>
    </location>
</feature>
<feature type="compositionally biased region" description="Gly residues" evidence="1">
    <location>
        <begin position="24"/>
        <end position="33"/>
    </location>
</feature>
<reference evidence="2" key="1">
    <citation type="submission" date="2016-04" db="EMBL/GenBank/DDBJ databases">
        <authorList>
            <person name="Nguyen H.D."/>
            <person name="Samba Siva P."/>
            <person name="Cullis J."/>
            <person name="Levesque C.A."/>
            <person name="Hambleton S."/>
        </authorList>
    </citation>
    <scope>NUCLEOTIDE SEQUENCE</scope>
    <source>
        <strain evidence="2">DAOMC 236426</strain>
    </source>
</reference>
<protein>
    <submittedName>
        <fullName evidence="2">Uncharacterized protein</fullName>
    </submittedName>
</protein>
<feature type="region of interest" description="Disordered" evidence="1">
    <location>
        <begin position="154"/>
        <end position="187"/>
    </location>
</feature>
<dbReference type="EMBL" id="LWDE02003282">
    <property type="protein sequence ID" value="KAE8235813.1"/>
    <property type="molecule type" value="Genomic_DNA"/>
</dbReference>
<feature type="compositionally biased region" description="Low complexity" evidence="1">
    <location>
        <begin position="169"/>
        <end position="187"/>
    </location>
</feature>
<name>A0A8X7MI37_9BASI</name>
<gene>
    <name evidence="2" type="ORF">A4X06_0g9748</name>
</gene>
<proteinExistence type="predicted"/>
<dbReference type="AlphaFoldDB" id="A0A8X7MI37"/>
<dbReference type="Proteomes" id="UP000077684">
    <property type="component" value="Unassembled WGS sequence"/>
</dbReference>
<evidence type="ECO:0000256" key="1">
    <source>
        <dbReference type="SAM" id="MobiDB-lite"/>
    </source>
</evidence>
<comment type="caution">
    <text evidence="2">The sequence shown here is derived from an EMBL/GenBank/DDBJ whole genome shotgun (WGS) entry which is preliminary data.</text>
</comment>